<dbReference type="GO" id="GO:0016746">
    <property type="term" value="F:acyltransferase activity"/>
    <property type="evidence" value="ECO:0007669"/>
    <property type="project" value="UniProtKB-KW"/>
</dbReference>
<evidence type="ECO:0000259" key="1">
    <source>
        <dbReference type="PROSITE" id="PS51186"/>
    </source>
</evidence>
<sequence length="124" mass="14067">MREIDGRSDKPQEEVIAEKQGNSYILTGVGGTIGEIHFRMIDVDTWVIDRTYVQAEYRGQGLAKQLLDLVVDEARERGRRIIPSCSYVLEQFKQDETYADVWDNKNAADYADPYSTDSVGATRS</sequence>
<dbReference type="InterPro" id="IPR045057">
    <property type="entry name" value="Gcn5-rel_NAT"/>
</dbReference>
<reference evidence="3 4" key="1">
    <citation type="submission" date="2024-09" db="EMBL/GenBank/DDBJ databases">
        <authorList>
            <person name="Sun Q."/>
            <person name="Mori K."/>
        </authorList>
    </citation>
    <scope>NUCLEOTIDE SEQUENCE [LARGE SCALE GENOMIC DNA]</scope>
    <source>
        <strain evidence="3 4">TISTR 2452</strain>
    </source>
</reference>
<gene>
    <name evidence="3" type="ORF">ACFFSY_03970</name>
</gene>
<dbReference type="EC" id="2.3.1.-" evidence="3"/>
<keyword evidence="4" id="KW-1185">Reference proteome</keyword>
<proteinExistence type="predicted"/>
<dbReference type="InterPro" id="IPR031165">
    <property type="entry name" value="GNAT_YJDJ"/>
</dbReference>
<feature type="domain" description="N-acetyltransferase" evidence="2">
    <location>
        <begin position="16"/>
        <end position="103"/>
    </location>
</feature>
<keyword evidence="3" id="KW-0808">Transferase</keyword>
<comment type="caution">
    <text evidence="3">The sequence shown here is derived from an EMBL/GenBank/DDBJ whole genome shotgun (WGS) entry which is preliminary data.</text>
</comment>
<evidence type="ECO:0000259" key="2">
    <source>
        <dbReference type="PROSITE" id="PS51729"/>
    </source>
</evidence>
<dbReference type="SUPFAM" id="SSF55729">
    <property type="entry name" value="Acyl-CoA N-acyltransferases (Nat)"/>
    <property type="match status" value="1"/>
</dbReference>
<dbReference type="Proteomes" id="UP001589747">
    <property type="component" value="Unassembled WGS sequence"/>
</dbReference>
<keyword evidence="3" id="KW-0012">Acyltransferase</keyword>
<accession>A0ABV5KL49</accession>
<dbReference type="PROSITE" id="PS51186">
    <property type="entry name" value="GNAT"/>
    <property type="match status" value="1"/>
</dbReference>
<evidence type="ECO:0000313" key="3">
    <source>
        <dbReference type="EMBL" id="MFB9325078.1"/>
    </source>
</evidence>
<dbReference type="Pfam" id="PF14542">
    <property type="entry name" value="Acetyltransf_CG"/>
    <property type="match status" value="1"/>
</dbReference>
<dbReference type="InterPro" id="IPR000182">
    <property type="entry name" value="GNAT_dom"/>
</dbReference>
<organism evidence="3 4">
    <name type="scientific">Paenibacillus aurantiacus</name>
    <dbReference type="NCBI Taxonomy" id="1936118"/>
    <lineage>
        <taxon>Bacteria</taxon>
        <taxon>Bacillati</taxon>
        <taxon>Bacillota</taxon>
        <taxon>Bacilli</taxon>
        <taxon>Bacillales</taxon>
        <taxon>Paenibacillaceae</taxon>
        <taxon>Paenibacillus</taxon>
    </lineage>
</organism>
<dbReference type="PANTHER" id="PTHR31435">
    <property type="entry name" value="PROTEIN NATD1"/>
    <property type="match status" value="1"/>
</dbReference>
<feature type="domain" description="N-acetyltransferase" evidence="1">
    <location>
        <begin position="1"/>
        <end position="124"/>
    </location>
</feature>
<evidence type="ECO:0000313" key="4">
    <source>
        <dbReference type="Proteomes" id="UP001589747"/>
    </source>
</evidence>
<dbReference type="CDD" id="cd04301">
    <property type="entry name" value="NAT_SF"/>
    <property type="match status" value="1"/>
</dbReference>
<protein>
    <submittedName>
        <fullName evidence="3">GNAT family N-acetyltransferase</fullName>
        <ecNumber evidence="3">2.3.1.-</ecNumber>
    </submittedName>
</protein>
<dbReference type="Gene3D" id="3.40.630.30">
    <property type="match status" value="1"/>
</dbReference>
<dbReference type="EMBL" id="JBHMDO010000008">
    <property type="protein sequence ID" value="MFB9325078.1"/>
    <property type="molecule type" value="Genomic_DNA"/>
</dbReference>
<name>A0ABV5KL49_9BACL</name>
<dbReference type="RefSeq" id="WP_377490202.1">
    <property type="nucleotide sequence ID" value="NZ_JBHMDO010000008.1"/>
</dbReference>
<dbReference type="PROSITE" id="PS51729">
    <property type="entry name" value="GNAT_YJDJ"/>
    <property type="match status" value="1"/>
</dbReference>
<dbReference type="PANTHER" id="PTHR31435:SF10">
    <property type="entry name" value="BSR4717 PROTEIN"/>
    <property type="match status" value="1"/>
</dbReference>
<dbReference type="InterPro" id="IPR016181">
    <property type="entry name" value="Acyl_CoA_acyltransferase"/>
</dbReference>